<dbReference type="InterPro" id="IPR050270">
    <property type="entry name" value="DegV_domain_contain"/>
</dbReference>
<comment type="caution">
    <text evidence="2">The sequence shown here is derived from an EMBL/GenBank/DDBJ whole genome shotgun (WGS) entry which is preliminary data.</text>
</comment>
<dbReference type="InterPro" id="IPR043168">
    <property type="entry name" value="DegV_C"/>
</dbReference>
<name>A0A9D2NQV3_9FIRM</name>
<sequence>MKIAVVTDSGTGWTQAQAEALGIHYLPLQVKCGDDEFLDGIDITVSQLYARLKQGEMPTTSMPPVGRVESLFETLKQEQVEHVIAVPLSAGISSTSEMIQAAARRAELPLTVIDPYTTVNTQGYLALSALKLAERGVEPAEIERRLKECVDHSNTLLVPDDLQHLKRGGRLTPLAAALGSMLKIKPLLQLNKQTEGRVDVLDKVRTMSRALSRMADVAKSDGFDPEAYEMTVLDSEAEEGALQMIALLEEAFPGIQIHRSAICPVIASHTGMGVVAIQYVRKAEGIS</sequence>
<dbReference type="PANTHER" id="PTHR33434:SF2">
    <property type="entry name" value="FATTY ACID-BINDING PROTEIN TM_1468"/>
    <property type="match status" value="1"/>
</dbReference>
<dbReference type="SUPFAM" id="SSF82549">
    <property type="entry name" value="DAK1/DegV-like"/>
    <property type="match status" value="1"/>
</dbReference>
<dbReference type="PANTHER" id="PTHR33434">
    <property type="entry name" value="DEGV DOMAIN-CONTAINING PROTEIN DR_1986-RELATED"/>
    <property type="match status" value="1"/>
</dbReference>
<dbReference type="GO" id="GO:0008289">
    <property type="term" value="F:lipid binding"/>
    <property type="evidence" value="ECO:0007669"/>
    <property type="project" value="UniProtKB-KW"/>
</dbReference>
<evidence type="ECO:0000313" key="3">
    <source>
        <dbReference type="Proteomes" id="UP000823896"/>
    </source>
</evidence>
<reference evidence="2" key="2">
    <citation type="submission" date="2021-04" db="EMBL/GenBank/DDBJ databases">
        <authorList>
            <person name="Gilroy R."/>
        </authorList>
    </citation>
    <scope>NUCLEOTIDE SEQUENCE</scope>
    <source>
        <strain evidence="2">CHK187-11901</strain>
    </source>
</reference>
<dbReference type="NCBIfam" id="TIGR00762">
    <property type="entry name" value="DegV"/>
    <property type="match status" value="1"/>
</dbReference>
<dbReference type="Pfam" id="PF02645">
    <property type="entry name" value="DegV"/>
    <property type="match status" value="1"/>
</dbReference>
<dbReference type="AlphaFoldDB" id="A0A9D2NQV3"/>
<dbReference type="Gene3D" id="3.40.50.10170">
    <property type="match status" value="1"/>
</dbReference>
<accession>A0A9D2NQV3</accession>
<evidence type="ECO:0000313" key="2">
    <source>
        <dbReference type="EMBL" id="HJC36274.1"/>
    </source>
</evidence>
<protein>
    <submittedName>
        <fullName evidence="2">DegV family protein</fullName>
    </submittedName>
</protein>
<evidence type="ECO:0000256" key="1">
    <source>
        <dbReference type="ARBA" id="ARBA00023121"/>
    </source>
</evidence>
<dbReference type="InterPro" id="IPR003797">
    <property type="entry name" value="DegV"/>
</dbReference>
<keyword evidence="1" id="KW-0446">Lipid-binding</keyword>
<gene>
    <name evidence="2" type="ORF">H9702_04000</name>
</gene>
<dbReference type="Gene3D" id="3.30.1180.10">
    <property type="match status" value="1"/>
</dbReference>
<proteinExistence type="predicted"/>
<reference evidence="2" key="1">
    <citation type="journal article" date="2021" name="PeerJ">
        <title>Extensive microbial diversity within the chicken gut microbiome revealed by metagenomics and culture.</title>
        <authorList>
            <person name="Gilroy R."/>
            <person name="Ravi A."/>
            <person name="Getino M."/>
            <person name="Pursley I."/>
            <person name="Horton D.L."/>
            <person name="Alikhan N.F."/>
            <person name="Baker D."/>
            <person name="Gharbi K."/>
            <person name="Hall N."/>
            <person name="Watson M."/>
            <person name="Adriaenssens E.M."/>
            <person name="Foster-Nyarko E."/>
            <person name="Jarju S."/>
            <person name="Secka A."/>
            <person name="Antonio M."/>
            <person name="Oren A."/>
            <person name="Chaudhuri R.R."/>
            <person name="La Ragione R."/>
            <person name="Hildebrand F."/>
            <person name="Pallen M.J."/>
        </authorList>
    </citation>
    <scope>NUCLEOTIDE SEQUENCE</scope>
    <source>
        <strain evidence="2">CHK187-11901</strain>
    </source>
</reference>
<organism evidence="2 3">
    <name type="scientific">Candidatus Merdibacter merdavium</name>
    <dbReference type="NCBI Taxonomy" id="2838692"/>
    <lineage>
        <taxon>Bacteria</taxon>
        <taxon>Bacillati</taxon>
        <taxon>Bacillota</taxon>
        <taxon>Erysipelotrichia</taxon>
        <taxon>Erysipelotrichales</taxon>
        <taxon>Erysipelotrichaceae</taxon>
        <taxon>Merdibacter</taxon>
    </lineage>
</organism>
<dbReference type="PROSITE" id="PS51482">
    <property type="entry name" value="DEGV"/>
    <property type="match status" value="1"/>
</dbReference>
<dbReference type="Proteomes" id="UP000823896">
    <property type="component" value="Unassembled WGS sequence"/>
</dbReference>
<dbReference type="EMBL" id="DWWM01000024">
    <property type="protein sequence ID" value="HJC36274.1"/>
    <property type="molecule type" value="Genomic_DNA"/>
</dbReference>